<feature type="non-terminal residue" evidence="1">
    <location>
        <position position="207"/>
    </location>
</feature>
<accession>A0A0H5QU76</accession>
<feature type="non-terminal residue" evidence="1">
    <location>
        <position position="1"/>
    </location>
</feature>
<organism evidence="1">
    <name type="scientific">Spongospora subterranea</name>
    <dbReference type="NCBI Taxonomy" id="70186"/>
    <lineage>
        <taxon>Eukaryota</taxon>
        <taxon>Sar</taxon>
        <taxon>Rhizaria</taxon>
        <taxon>Endomyxa</taxon>
        <taxon>Phytomyxea</taxon>
        <taxon>Plasmodiophorida</taxon>
        <taxon>Plasmodiophoridae</taxon>
        <taxon>Spongospora</taxon>
    </lineage>
</organism>
<evidence type="ECO:0000313" key="1">
    <source>
        <dbReference type="EMBL" id="CRZ05121.1"/>
    </source>
</evidence>
<dbReference type="PANTHER" id="PTHR35871:SF1">
    <property type="entry name" value="CXC1-LIKE CYSTEINE CLUSTER ASSOCIATED WITH KDZ TRANSPOSASES DOMAIN-CONTAINING PROTEIN"/>
    <property type="match status" value="1"/>
</dbReference>
<dbReference type="PANTHER" id="PTHR35871">
    <property type="entry name" value="EXPRESSED PROTEIN"/>
    <property type="match status" value="1"/>
</dbReference>
<name>A0A0H5QU76_9EUKA</name>
<protein>
    <submittedName>
        <fullName evidence="1">Uncharacterized protein</fullName>
    </submittedName>
</protein>
<dbReference type="EMBL" id="HACM01004679">
    <property type="protein sequence ID" value="CRZ05121.1"/>
    <property type="molecule type" value="Transcribed_RNA"/>
</dbReference>
<proteinExistence type="predicted"/>
<sequence length="207" mass="23368">KFIWLEGDRQALRPKKSGRSIMVSQFLCQCHGHMEIDVTSDIAEEFPEIKKFASVGSTVGTLKLIKPGKNADGYWCNKDLVEQIKLALVIFQVLHRDSTPVFAFDNSQNHRAKPPDGLVASKLNLSDGGKNVEHVRPGWYFFEQNLVIHDMQFPGDSVHAINGVTQKGIRRILTERGLWPSSGISLKEARLLLSQQTDFPKFHPEFN</sequence>
<reference evidence="1" key="1">
    <citation type="submission" date="2015-04" db="EMBL/GenBank/DDBJ databases">
        <title>The genome sequence of the plant pathogenic Rhizarian Plasmodiophora brassicae reveals insights in its biotrophic life cycle and the origin of chitin synthesis.</title>
        <authorList>
            <person name="Schwelm A."/>
            <person name="Fogelqvist J."/>
            <person name="Knaust A."/>
            <person name="Julke S."/>
            <person name="Lilja T."/>
            <person name="Dhandapani V."/>
            <person name="Bonilla-Rosso G."/>
            <person name="Karlsson M."/>
            <person name="Shevchenko A."/>
            <person name="Choi S.R."/>
            <person name="Kim H.G."/>
            <person name="Park J.Y."/>
            <person name="Lim Y.P."/>
            <person name="Ludwig-Muller J."/>
            <person name="Dixelius C."/>
        </authorList>
    </citation>
    <scope>NUCLEOTIDE SEQUENCE</scope>
    <source>
        <tissue evidence="1">Potato root galls</tissue>
    </source>
</reference>
<dbReference type="AlphaFoldDB" id="A0A0H5QU76"/>